<dbReference type="GO" id="GO:0005886">
    <property type="term" value="C:plasma membrane"/>
    <property type="evidence" value="ECO:0007669"/>
    <property type="project" value="TreeGrafter"/>
</dbReference>
<dbReference type="SUPFAM" id="SSF81321">
    <property type="entry name" value="Family A G protein-coupled receptor-like"/>
    <property type="match status" value="1"/>
</dbReference>
<keyword evidence="6 9" id="KW-0472">Membrane</keyword>
<evidence type="ECO:0000256" key="4">
    <source>
        <dbReference type="ARBA" id="ARBA00022989"/>
    </source>
</evidence>
<keyword evidence="4 9" id="KW-1133">Transmembrane helix</keyword>
<keyword evidence="7" id="KW-0675">Receptor</keyword>
<evidence type="ECO:0000313" key="13">
    <source>
        <dbReference type="Proteomes" id="UP000009046"/>
    </source>
</evidence>
<keyword evidence="3 9" id="KW-0812">Transmembrane</keyword>
<dbReference type="KEGG" id="phu:Phum_PHUM618870"/>
<dbReference type="eggNOG" id="KOG3656">
    <property type="taxonomic scope" value="Eukaryota"/>
</dbReference>
<dbReference type="Pfam" id="PF00001">
    <property type="entry name" value="7tm_1"/>
    <property type="match status" value="1"/>
</dbReference>
<evidence type="ECO:0000256" key="3">
    <source>
        <dbReference type="ARBA" id="ARBA00022692"/>
    </source>
</evidence>
<proteinExistence type="inferred from homology"/>
<dbReference type="Gene3D" id="1.20.1070.10">
    <property type="entry name" value="Rhodopsin 7-helix transmembrane proteins"/>
    <property type="match status" value="1"/>
</dbReference>
<organism>
    <name type="scientific">Pediculus humanus subsp. corporis</name>
    <name type="common">Body louse</name>
    <dbReference type="NCBI Taxonomy" id="121224"/>
    <lineage>
        <taxon>Eukaryota</taxon>
        <taxon>Metazoa</taxon>
        <taxon>Ecdysozoa</taxon>
        <taxon>Arthropoda</taxon>
        <taxon>Hexapoda</taxon>
        <taxon>Insecta</taxon>
        <taxon>Pterygota</taxon>
        <taxon>Neoptera</taxon>
        <taxon>Paraneoptera</taxon>
        <taxon>Psocodea</taxon>
        <taxon>Troctomorpha</taxon>
        <taxon>Phthiraptera</taxon>
        <taxon>Anoplura</taxon>
        <taxon>Pediculidae</taxon>
        <taxon>Pediculus</taxon>
    </lineage>
</organism>
<evidence type="ECO:0000313" key="11">
    <source>
        <dbReference type="EMBL" id="EEB20519.1"/>
    </source>
</evidence>
<dbReference type="CTD" id="8239925"/>
<evidence type="ECO:0000313" key="12">
    <source>
        <dbReference type="EnsemblMetazoa" id="PHUM618870-PA"/>
    </source>
</evidence>
<evidence type="ECO:0000256" key="5">
    <source>
        <dbReference type="ARBA" id="ARBA00023040"/>
    </source>
</evidence>
<dbReference type="PANTHER" id="PTHR24243">
    <property type="entry name" value="G-PROTEIN COUPLED RECEPTOR"/>
    <property type="match status" value="1"/>
</dbReference>
<evidence type="ECO:0000256" key="7">
    <source>
        <dbReference type="ARBA" id="ARBA00023170"/>
    </source>
</evidence>
<evidence type="ECO:0000256" key="8">
    <source>
        <dbReference type="ARBA" id="ARBA00023224"/>
    </source>
</evidence>
<evidence type="ECO:0000256" key="1">
    <source>
        <dbReference type="ARBA" id="ARBA00004141"/>
    </source>
</evidence>
<dbReference type="Proteomes" id="UP000009046">
    <property type="component" value="Unassembled WGS sequence"/>
</dbReference>
<reference evidence="11" key="2">
    <citation type="submission" date="2007-04" db="EMBL/GenBank/DDBJ databases">
        <title>The genome of the human body louse.</title>
        <authorList>
            <consortium name="The Human Body Louse Genome Consortium"/>
            <person name="Kirkness E."/>
            <person name="Walenz B."/>
            <person name="Hass B."/>
            <person name="Bruggner R."/>
            <person name="Strausberg R."/>
        </authorList>
    </citation>
    <scope>NUCLEOTIDE SEQUENCE</scope>
    <source>
        <strain evidence="11">USDA</strain>
    </source>
</reference>
<evidence type="ECO:0000259" key="10">
    <source>
        <dbReference type="PROSITE" id="PS50262"/>
    </source>
</evidence>
<comment type="similarity">
    <text evidence="2">Belongs to the G-protein coupled receptor 1 family.</text>
</comment>
<accession>E0W4G3</accession>
<protein>
    <recommendedName>
        <fullName evidence="10">G-protein coupled receptors family 1 profile domain-containing protein</fullName>
    </recommendedName>
</protein>
<reference evidence="12" key="3">
    <citation type="submission" date="2020-05" db="UniProtKB">
        <authorList>
            <consortium name="EnsemblMetazoa"/>
        </authorList>
    </citation>
    <scope>IDENTIFICATION</scope>
    <source>
        <strain evidence="12">USDA</strain>
    </source>
</reference>
<dbReference type="PANTHER" id="PTHR24243:SF224">
    <property type="entry name" value="G-PROTEIN COUPLED RECEPTOR 19-RELATED"/>
    <property type="match status" value="1"/>
</dbReference>
<evidence type="ECO:0000256" key="2">
    <source>
        <dbReference type="ARBA" id="ARBA00010663"/>
    </source>
</evidence>
<dbReference type="GeneID" id="8239925"/>
<dbReference type="HOGENOM" id="CLU_2674078_0_0_1"/>
<reference evidence="11" key="1">
    <citation type="submission" date="2007-04" db="EMBL/GenBank/DDBJ databases">
        <title>Annotation of Pediculus humanus corporis strain USDA.</title>
        <authorList>
            <person name="Kirkness E."/>
            <person name="Hannick L."/>
            <person name="Hass B."/>
            <person name="Bruggner R."/>
            <person name="Lawson D."/>
            <person name="Bidwell S."/>
            <person name="Joardar V."/>
            <person name="Caler E."/>
            <person name="Walenz B."/>
            <person name="Inman J."/>
            <person name="Schobel S."/>
            <person name="Galinsky K."/>
            <person name="Amedeo P."/>
            <person name="Strausberg R."/>
        </authorList>
    </citation>
    <scope>NUCLEOTIDE SEQUENCE</scope>
    <source>
        <strain evidence="11">USDA</strain>
    </source>
</reference>
<dbReference type="RefSeq" id="XP_002433257.1">
    <property type="nucleotide sequence ID" value="XM_002433212.1"/>
</dbReference>
<dbReference type="OMA" id="TNCINEP"/>
<dbReference type="EnsemblMetazoa" id="PHUM618870-RA">
    <property type="protein sequence ID" value="PHUM618870-PA"/>
    <property type="gene ID" value="PHUM618870"/>
</dbReference>
<evidence type="ECO:0000256" key="6">
    <source>
        <dbReference type="ARBA" id="ARBA00023136"/>
    </source>
</evidence>
<dbReference type="InParanoid" id="E0W4G3"/>
<dbReference type="InterPro" id="IPR000276">
    <property type="entry name" value="GPCR_Rhodpsn"/>
</dbReference>
<sequence>MKIVLGWVFGDFLCKMNQFIHGLSCTASIIILIVISIERYLAIIHPIRCKQILTRNRLKFSRVEFSFVYCLDKKQ</sequence>
<dbReference type="PROSITE" id="PS50262">
    <property type="entry name" value="G_PROTEIN_RECEP_F1_2"/>
    <property type="match status" value="1"/>
</dbReference>
<dbReference type="PROSITE" id="PS00237">
    <property type="entry name" value="G_PROTEIN_RECEP_F1_1"/>
    <property type="match status" value="1"/>
</dbReference>
<dbReference type="AlphaFoldDB" id="E0W4G3"/>
<comment type="subcellular location">
    <subcellularLocation>
        <location evidence="1">Membrane</location>
        <topology evidence="1">Multi-pass membrane protein</topology>
    </subcellularLocation>
</comment>
<dbReference type="EMBL" id="DS236054">
    <property type="protein sequence ID" value="EEB20519.1"/>
    <property type="molecule type" value="Genomic_DNA"/>
</dbReference>
<keyword evidence="13" id="KW-1185">Reference proteome</keyword>
<dbReference type="GO" id="GO:0004930">
    <property type="term" value="F:G protein-coupled receptor activity"/>
    <property type="evidence" value="ECO:0007669"/>
    <property type="project" value="UniProtKB-KW"/>
</dbReference>
<dbReference type="OrthoDB" id="5964776at2759"/>
<feature type="domain" description="G-protein coupled receptors family 1 profile" evidence="10">
    <location>
        <begin position="1"/>
        <end position="75"/>
    </location>
</feature>
<gene>
    <name evidence="12" type="primary">8239925</name>
    <name evidence="11" type="ORF">Phum_PHUM618870</name>
</gene>
<keyword evidence="5" id="KW-0297">G-protein coupled receptor</keyword>
<dbReference type="VEuPathDB" id="VectorBase:PHUM618870"/>
<evidence type="ECO:0000256" key="9">
    <source>
        <dbReference type="SAM" id="Phobius"/>
    </source>
</evidence>
<dbReference type="EMBL" id="AAZO01007726">
    <property type="status" value="NOT_ANNOTATED_CDS"/>
    <property type="molecule type" value="Genomic_DNA"/>
</dbReference>
<name>E0W4G3_PEDHC</name>
<keyword evidence="8" id="KW-0807">Transducer</keyword>
<dbReference type="InterPro" id="IPR017452">
    <property type="entry name" value="GPCR_Rhodpsn_7TM"/>
</dbReference>
<feature type="transmembrane region" description="Helical" evidence="9">
    <location>
        <begin position="20"/>
        <end position="41"/>
    </location>
</feature>